<keyword evidence="5 14" id="KW-0436">Ligase</keyword>
<dbReference type="PANTHER" id="PTHR43445:SF3">
    <property type="entry name" value="UDP-N-ACETYLMURAMATE--L-ALANINE LIGASE"/>
    <property type="match status" value="1"/>
</dbReference>
<evidence type="ECO:0000256" key="13">
    <source>
        <dbReference type="ARBA" id="ARBA00047833"/>
    </source>
</evidence>
<protein>
    <recommendedName>
        <fullName evidence="3 14">UDP-N-acetylmuramate--L-alanine ligase</fullName>
        <ecNumber evidence="3 14">6.3.2.8</ecNumber>
    </recommendedName>
    <alternativeName>
        <fullName evidence="14">UDP-N-acetylmuramoyl-L-alanine synthetase</fullName>
    </alternativeName>
</protein>
<proteinExistence type="inferred from homology"/>
<dbReference type="Gene3D" id="3.40.1190.10">
    <property type="entry name" value="Mur-like, catalytic domain"/>
    <property type="match status" value="1"/>
</dbReference>
<keyword evidence="6 14" id="KW-0132">Cell division</keyword>
<dbReference type="GO" id="GO:0005737">
    <property type="term" value="C:cytoplasm"/>
    <property type="evidence" value="ECO:0007669"/>
    <property type="project" value="UniProtKB-SubCell"/>
</dbReference>
<dbReference type="SUPFAM" id="SSF51984">
    <property type="entry name" value="MurCD N-terminal domain"/>
    <property type="match status" value="1"/>
</dbReference>
<comment type="catalytic activity">
    <reaction evidence="13 14">
        <text>UDP-N-acetyl-alpha-D-muramate + L-alanine + ATP = UDP-N-acetyl-alpha-D-muramoyl-L-alanine + ADP + phosphate + H(+)</text>
        <dbReference type="Rhea" id="RHEA:23372"/>
        <dbReference type="ChEBI" id="CHEBI:15378"/>
        <dbReference type="ChEBI" id="CHEBI:30616"/>
        <dbReference type="ChEBI" id="CHEBI:43474"/>
        <dbReference type="ChEBI" id="CHEBI:57972"/>
        <dbReference type="ChEBI" id="CHEBI:70757"/>
        <dbReference type="ChEBI" id="CHEBI:83898"/>
        <dbReference type="ChEBI" id="CHEBI:456216"/>
        <dbReference type="EC" id="6.3.2.8"/>
    </reaction>
</comment>
<dbReference type="GO" id="GO:0071555">
    <property type="term" value="P:cell wall organization"/>
    <property type="evidence" value="ECO:0007669"/>
    <property type="project" value="UniProtKB-KW"/>
</dbReference>
<evidence type="ECO:0000256" key="10">
    <source>
        <dbReference type="ARBA" id="ARBA00022984"/>
    </source>
</evidence>
<accession>A0A1M3KWR4</accession>
<dbReference type="AlphaFoldDB" id="A0A1M3KWR4"/>
<dbReference type="GO" id="GO:0008360">
    <property type="term" value="P:regulation of cell shape"/>
    <property type="evidence" value="ECO:0007669"/>
    <property type="project" value="UniProtKB-KW"/>
</dbReference>
<evidence type="ECO:0000256" key="8">
    <source>
        <dbReference type="ARBA" id="ARBA00022840"/>
    </source>
</evidence>
<keyword evidence="4 14" id="KW-0963">Cytoplasm</keyword>
<comment type="caution">
    <text evidence="18">The sequence shown here is derived from an EMBL/GenBank/DDBJ whole genome shotgun (WGS) entry which is preliminary data.</text>
</comment>
<dbReference type="PANTHER" id="PTHR43445">
    <property type="entry name" value="UDP-N-ACETYLMURAMATE--L-ALANINE LIGASE-RELATED"/>
    <property type="match status" value="1"/>
</dbReference>
<dbReference type="GO" id="GO:0051301">
    <property type="term" value="P:cell division"/>
    <property type="evidence" value="ECO:0007669"/>
    <property type="project" value="UniProtKB-KW"/>
</dbReference>
<dbReference type="SUPFAM" id="SSF53623">
    <property type="entry name" value="MurD-like peptide ligases, catalytic domain"/>
    <property type="match status" value="1"/>
</dbReference>
<evidence type="ECO:0000256" key="4">
    <source>
        <dbReference type="ARBA" id="ARBA00022490"/>
    </source>
</evidence>
<keyword evidence="8 14" id="KW-0067">ATP-binding</keyword>
<dbReference type="InterPro" id="IPR005758">
    <property type="entry name" value="UDP-N-AcMur_Ala_ligase_MurC"/>
</dbReference>
<dbReference type="InterPro" id="IPR013221">
    <property type="entry name" value="Mur_ligase_cen"/>
</dbReference>
<keyword evidence="10 14" id="KW-0573">Peptidoglycan synthesis</keyword>
<evidence type="ECO:0000259" key="16">
    <source>
        <dbReference type="Pfam" id="PF02875"/>
    </source>
</evidence>
<dbReference type="NCBIfam" id="TIGR01082">
    <property type="entry name" value="murC"/>
    <property type="match status" value="1"/>
</dbReference>
<evidence type="ECO:0000256" key="14">
    <source>
        <dbReference type="HAMAP-Rule" id="MF_00046"/>
    </source>
</evidence>
<evidence type="ECO:0000256" key="12">
    <source>
        <dbReference type="ARBA" id="ARBA00023316"/>
    </source>
</evidence>
<dbReference type="STRING" id="1895771.BGO89_09890"/>
<evidence type="ECO:0000259" key="15">
    <source>
        <dbReference type="Pfam" id="PF01225"/>
    </source>
</evidence>
<comment type="function">
    <text evidence="14">Cell wall formation.</text>
</comment>
<evidence type="ECO:0000256" key="5">
    <source>
        <dbReference type="ARBA" id="ARBA00022598"/>
    </source>
</evidence>
<feature type="binding site" evidence="14">
    <location>
        <begin position="114"/>
        <end position="120"/>
    </location>
    <ligand>
        <name>ATP</name>
        <dbReference type="ChEBI" id="CHEBI:30616"/>
    </ligand>
</feature>
<evidence type="ECO:0000256" key="6">
    <source>
        <dbReference type="ARBA" id="ARBA00022618"/>
    </source>
</evidence>
<dbReference type="UniPathway" id="UPA00219"/>
<dbReference type="InterPro" id="IPR050061">
    <property type="entry name" value="MurCDEF_pg_biosynth"/>
</dbReference>
<evidence type="ECO:0000256" key="3">
    <source>
        <dbReference type="ARBA" id="ARBA00012211"/>
    </source>
</evidence>
<dbReference type="Gene3D" id="3.40.50.720">
    <property type="entry name" value="NAD(P)-binding Rossmann-like Domain"/>
    <property type="match status" value="1"/>
</dbReference>
<dbReference type="Pfam" id="PF02875">
    <property type="entry name" value="Mur_ligase_C"/>
    <property type="match status" value="1"/>
</dbReference>
<evidence type="ECO:0000256" key="1">
    <source>
        <dbReference type="ARBA" id="ARBA00004496"/>
    </source>
</evidence>
<feature type="domain" description="Mur ligase C-terminal" evidence="16">
    <location>
        <begin position="314"/>
        <end position="444"/>
    </location>
</feature>
<dbReference type="GO" id="GO:0008763">
    <property type="term" value="F:UDP-N-acetylmuramate-L-alanine ligase activity"/>
    <property type="evidence" value="ECO:0007669"/>
    <property type="project" value="UniProtKB-UniRule"/>
</dbReference>
<comment type="subcellular location">
    <subcellularLocation>
        <location evidence="1 14">Cytoplasm</location>
    </subcellularLocation>
</comment>
<keyword evidence="7 14" id="KW-0547">Nucleotide-binding</keyword>
<gene>
    <name evidence="14" type="primary">murC</name>
    <name evidence="18" type="ORF">BGO89_09890</name>
</gene>
<comment type="similarity">
    <text evidence="14">Belongs to the MurCDEF family.</text>
</comment>
<dbReference type="Pfam" id="PF01225">
    <property type="entry name" value="Mur_ligase"/>
    <property type="match status" value="1"/>
</dbReference>
<dbReference type="Proteomes" id="UP000184233">
    <property type="component" value="Unassembled WGS sequence"/>
</dbReference>
<evidence type="ECO:0000256" key="2">
    <source>
        <dbReference type="ARBA" id="ARBA00004752"/>
    </source>
</evidence>
<evidence type="ECO:0000256" key="9">
    <source>
        <dbReference type="ARBA" id="ARBA00022960"/>
    </source>
</evidence>
<evidence type="ECO:0000259" key="17">
    <source>
        <dbReference type="Pfam" id="PF08245"/>
    </source>
</evidence>
<evidence type="ECO:0000256" key="11">
    <source>
        <dbReference type="ARBA" id="ARBA00023306"/>
    </source>
</evidence>
<dbReference type="SUPFAM" id="SSF53244">
    <property type="entry name" value="MurD-like peptide ligases, peptide-binding domain"/>
    <property type="match status" value="1"/>
</dbReference>
<evidence type="ECO:0000313" key="18">
    <source>
        <dbReference type="EMBL" id="OJX56830.1"/>
    </source>
</evidence>
<dbReference type="EC" id="6.3.2.8" evidence="3 14"/>
<organism evidence="18 19">
    <name type="scientific">Candidatus Kapaibacterium thiocyanatum</name>
    <dbReference type="NCBI Taxonomy" id="1895771"/>
    <lineage>
        <taxon>Bacteria</taxon>
        <taxon>Pseudomonadati</taxon>
        <taxon>Candidatus Kapaibacteriota</taxon>
        <taxon>Candidatus Kapaibacteriia</taxon>
        <taxon>Candidatus Kapaibacteriales</taxon>
        <taxon>Candidatus Kapaibacteriaceae</taxon>
        <taxon>Candidatus Kapaibacterium</taxon>
    </lineage>
</organism>
<dbReference type="Gene3D" id="3.90.190.20">
    <property type="entry name" value="Mur ligase, C-terminal domain"/>
    <property type="match status" value="1"/>
</dbReference>
<dbReference type="HAMAP" id="MF_00046">
    <property type="entry name" value="MurC"/>
    <property type="match status" value="1"/>
</dbReference>
<keyword evidence="12 14" id="KW-0961">Cell wall biogenesis/degradation</keyword>
<comment type="pathway">
    <text evidence="2 14">Cell wall biogenesis; peptidoglycan biosynthesis.</text>
</comment>
<dbReference type="InterPro" id="IPR036565">
    <property type="entry name" value="Mur-like_cat_sf"/>
</dbReference>
<feature type="domain" description="Mur ligase N-terminal catalytic" evidence="15">
    <location>
        <begin position="8"/>
        <end position="107"/>
    </location>
</feature>
<dbReference type="Pfam" id="PF08245">
    <property type="entry name" value="Mur_ligase_M"/>
    <property type="match status" value="1"/>
</dbReference>
<dbReference type="GO" id="GO:0009252">
    <property type="term" value="P:peptidoglycan biosynthetic process"/>
    <property type="evidence" value="ECO:0007669"/>
    <property type="project" value="UniProtKB-UniRule"/>
</dbReference>
<dbReference type="InterPro" id="IPR036615">
    <property type="entry name" value="Mur_ligase_C_dom_sf"/>
</dbReference>
<evidence type="ECO:0000313" key="19">
    <source>
        <dbReference type="Proteomes" id="UP000184233"/>
    </source>
</evidence>
<dbReference type="GO" id="GO:0005524">
    <property type="term" value="F:ATP binding"/>
    <property type="evidence" value="ECO:0007669"/>
    <property type="project" value="UniProtKB-UniRule"/>
</dbReference>
<name>A0A1M3KWR4_9BACT</name>
<dbReference type="EMBL" id="MKVH01000024">
    <property type="protein sequence ID" value="OJX56830.1"/>
    <property type="molecule type" value="Genomic_DNA"/>
</dbReference>
<evidence type="ECO:0000256" key="7">
    <source>
        <dbReference type="ARBA" id="ARBA00022741"/>
    </source>
</evidence>
<keyword evidence="11 14" id="KW-0131">Cell cycle</keyword>
<sequence>MTFASVSHIHFVGIGGIGMSGIAEILLTQGFTVSGSDLQRSDTTDYLAERGATIHIGHDAAHIEGADVVVYSSAVPIVSNPETLAAQERNVPLIRRAEMLSEVSRLNYTLAIAGTHGKTTTTSMCGQILIAAGMDPTVIVGGKLKGLGGSNARLGKGDWIVLEADEYDRSFLQLLPTIAIVTNVEADHLDIYADLDDIQGAFVEFANKVPFYGMTCVCLDDPGVRTILPFIKRKVVTYGLSPQCDVRAIDLTSNERATSFGLVRNGDFLGSVHLNVPGEHNVRNALAAISVALQCGVSFDVIASAIADFTGVYRRFEIKGERNDVLVVDDYAHHPTEIRSTLAAARKGWKRRIVAVFQPHTYTRTRDFYKDFALSFDDADVMVLTDVYPARELPIEGVNGRMIADAARAAGHRSVHYVEDKTLLPHALADIVQPGDMVLTMGAGDIWKVGDALLRE</sequence>
<keyword evidence="9 14" id="KW-0133">Cell shape</keyword>
<feature type="domain" description="Mur ligase central" evidence="17">
    <location>
        <begin position="112"/>
        <end position="292"/>
    </location>
</feature>
<dbReference type="InterPro" id="IPR000713">
    <property type="entry name" value="Mur_ligase_N"/>
</dbReference>
<dbReference type="InterPro" id="IPR004101">
    <property type="entry name" value="Mur_ligase_C"/>
</dbReference>
<reference evidence="18 19" key="1">
    <citation type="submission" date="2016-09" db="EMBL/GenBank/DDBJ databases">
        <title>Genome-resolved meta-omics ties microbial dynamics to process performance in biotechnology for thiocyanate degradation.</title>
        <authorList>
            <person name="Kantor R.S."/>
            <person name="Huddy R.J."/>
            <person name="Iyer R."/>
            <person name="Thomas B.C."/>
            <person name="Brown C.T."/>
            <person name="Anantharaman K."/>
            <person name="Tringe S."/>
            <person name="Hettich R.L."/>
            <person name="Harrison S.T."/>
            <person name="Banfield J.F."/>
        </authorList>
    </citation>
    <scope>NUCLEOTIDE SEQUENCE [LARGE SCALE GENOMIC DNA]</scope>
    <source>
        <strain evidence="18">59-99</strain>
    </source>
</reference>